<protein>
    <submittedName>
        <fullName evidence="1">Uncharacterized protein</fullName>
    </submittedName>
</protein>
<accession>A0AAV4T094</accession>
<comment type="caution">
    <text evidence="1">The sequence shown here is derived from an EMBL/GenBank/DDBJ whole genome shotgun (WGS) entry which is preliminary data.</text>
</comment>
<keyword evidence="2" id="KW-1185">Reference proteome</keyword>
<dbReference type="EMBL" id="BPLQ01008710">
    <property type="protein sequence ID" value="GIY39037.1"/>
    <property type="molecule type" value="Genomic_DNA"/>
</dbReference>
<proteinExistence type="predicted"/>
<sequence>MLVCSGVPQVPSINCKSGGVLNGRINSSRLHKACPACLLKVSRRCLHNRDVVRDDLNIASRFRPSRRAR</sequence>
<dbReference type="Proteomes" id="UP001054837">
    <property type="component" value="Unassembled WGS sequence"/>
</dbReference>
<reference evidence="1 2" key="1">
    <citation type="submission" date="2021-06" db="EMBL/GenBank/DDBJ databases">
        <title>Caerostris darwini draft genome.</title>
        <authorList>
            <person name="Kono N."/>
            <person name="Arakawa K."/>
        </authorList>
    </citation>
    <scope>NUCLEOTIDE SEQUENCE [LARGE SCALE GENOMIC DNA]</scope>
</reference>
<organism evidence="1 2">
    <name type="scientific">Caerostris darwini</name>
    <dbReference type="NCBI Taxonomy" id="1538125"/>
    <lineage>
        <taxon>Eukaryota</taxon>
        <taxon>Metazoa</taxon>
        <taxon>Ecdysozoa</taxon>
        <taxon>Arthropoda</taxon>
        <taxon>Chelicerata</taxon>
        <taxon>Arachnida</taxon>
        <taxon>Araneae</taxon>
        <taxon>Araneomorphae</taxon>
        <taxon>Entelegynae</taxon>
        <taxon>Araneoidea</taxon>
        <taxon>Araneidae</taxon>
        <taxon>Caerostris</taxon>
    </lineage>
</organism>
<gene>
    <name evidence="1" type="ORF">CDAR_397341</name>
</gene>
<evidence type="ECO:0000313" key="2">
    <source>
        <dbReference type="Proteomes" id="UP001054837"/>
    </source>
</evidence>
<name>A0AAV4T094_9ARAC</name>
<evidence type="ECO:0000313" key="1">
    <source>
        <dbReference type="EMBL" id="GIY39037.1"/>
    </source>
</evidence>
<dbReference type="AlphaFoldDB" id="A0AAV4T094"/>